<organism evidence="1 2">
    <name type="scientific">Aeromicrobium camelliae</name>
    <dbReference type="NCBI Taxonomy" id="1538144"/>
    <lineage>
        <taxon>Bacteria</taxon>
        <taxon>Bacillati</taxon>
        <taxon>Actinomycetota</taxon>
        <taxon>Actinomycetes</taxon>
        <taxon>Propionibacteriales</taxon>
        <taxon>Nocardioidaceae</taxon>
        <taxon>Aeromicrobium</taxon>
    </lineage>
</organism>
<dbReference type="Proteomes" id="UP000275225">
    <property type="component" value="Unassembled WGS sequence"/>
</dbReference>
<protein>
    <submittedName>
        <fullName evidence="1">Uncharacterized protein</fullName>
    </submittedName>
</protein>
<dbReference type="RefSeq" id="WP_124235962.1">
    <property type="nucleotide sequence ID" value="NZ_JBHUFI010000001.1"/>
</dbReference>
<reference evidence="1 2" key="1">
    <citation type="submission" date="2018-11" db="EMBL/GenBank/DDBJ databases">
        <authorList>
            <person name="Li F."/>
        </authorList>
    </citation>
    <scope>NUCLEOTIDE SEQUENCE [LARGE SCALE GENOMIC DNA]</scope>
    <source>
        <strain evidence="1 2">YS17T</strain>
    </source>
</reference>
<evidence type="ECO:0000313" key="1">
    <source>
        <dbReference type="EMBL" id="RQN08954.1"/>
    </source>
</evidence>
<evidence type="ECO:0000313" key="2">
    <source>
        <dbReference type="Proteomes" id="UP000275225"/>
    </source>
</evidence>
<sequence length="675" mass="71848">MPDLRRTPEKIERRLQRRRGLGVLDWIALTPSVVVAAALLVLPGATLVAALGLRGFGIVAAGVPVGVTVISGAAIVAPWLGLGWGLVPVALVWLAGLLVAAGLGWVVRRNRDTSSRRMPASAPFWPLAGALVLGTVLMTYLIAQSVKSPENFSMRFDNAFHTSAIRWALETGNASSLSISSFANFDGESSLYPAAWHGFAALIAEVTGVSVPAAINAANIAAASLGWVAGTIFLASVTVGRHRAVPWAAALVACGFQAFPLLLLNWGTLYPNFFGVTLLPALLALTVLVLRVRGTHAEGSILVALLIAIAALPGALLAHPNAVMAWGLAALAMVLVRLGEWVTSRRSQRGQTLVIAIVAGIVLVGGFAAVWNRLRPSLDVAPWKAYQGPVGAVREWLTVSPLGSSIPWVVTVFMLVGVGVLVWRRQFAFVAAWLVFGLLFIVSTGVPNGALREYVVGVFYQDNPRLAALTAVGALVPTVVGAVAVGKAVAVLVRRYLPGRRFAAPVAIALFAVGCALLTFQQTIGQAMAWTTSAYVPTQRSQLIDREELRMIERLPEIVPDDALILGEPGAGTPFIYALTGIRTAPAYMFYEASEEELEIFHSIEHADRPENRDRLCAAADELADSSELYIADFNGAGYRNTLLAGLRRPDPQTTELVATEGSVQLYRVTVCDDL</sequence>
<accession>A0A3N6YGQ3</accession>
<dbReference type="InterPro" id="IPR046671">
    <property type="entry name" value="DUF6541"/>
</dbReference>
<proteinExistence type="predicted"/>
<dbReference type="AlphaFoldDB" id="A0A3N6YGQ3"/>
<gene>
    <name evidence="1" type="ORF">EHW97_04435</name>
</gene>
<comment type="caution">
    <text evidence="1">The sequence shown here is derived from an EMBL/GenBank/DDBJ whole genome shotgun (WGS) entry which is preliminary data.</text>
</comment>
<name>A0A3N6YGQ3_9ACTN</name>
<dbReference type="Pfam" id="PF20176">
    <property type="entry name" value="DUF6541"/>
    <property type="match status" value="1"/>
</dbReference>
<keyword evidence="2" id="KW-1185">Reference proteome</keyword>
<dbReference type="OrthoDB" id="3169698at2"/>
<dbReference type="EMBL" id="RQJX01000004">
    <property type="protein sequence ID" value="RQN08954.1"/>
    <property type="molecule type" value="Genomic_DNA"/>
</dbReference>